<protein>
    <submittedName>
        <fullName evidence="2">Uncharacterized protein</fullName>
    </submittedName>
</protein>
<dbReference type="EMBL" id="JANPWB010000005">
    <property type="protein sequence ID" value="KAJ1189625.1"/>
    <property type="molecule type" value="Genomic_DNA"/>
</dbReference>
<feature type="region of interest" description="Disordered" evidence="1">
    <location>
        <begin position="64"/>
        <end position="93"/>
    </location>
</feature>
<evidence type="ECO:0000313" key="3">
    <source>
        <dbReference type="Proteomes" id="UP001066276"/>
    </source>
</evidence>
<name>A0AAV7UKS3_PLEWA</name>
<keyword evidence="3" id="KW-1185">Reference proteome</keyword>
<dbReference type="AlphaFoldDB" id="A0AAV7UKS3"/>
<comment type="caution">
    <text evidence="2">The sequence shown here is derived from an EMBL/GenBank/DDBJ whole genome shotgun (WGS) entry which is preliminary data.</text>
</comment>
<gene>
    <name evidence="2" type="ORF">NDU88_006369</name>
</gene>
<organism evidence="2 3">
    <name type="scientific">Pleurodeles waltl</name>
    <name type="common">Iberian ribbed newt</name>
    <dbReference type="NCBI Taxonomy" id="8319"/>
    <lineage>
        <taxon>Eukaryota</taxon>
        <taxon>Metazoa</taxon>
        <taxon>Chordata</taxon>
        <taxon>Craniata</taxon>
        <taxon>Vertebrata</taxon>
        <taxon>Euteleostomi</taxon>
        <taxon>Amphibia</taxon>
        <taxon>Batrachia</taxon>
        <taxon>Caudata</taxon>
        <taxon>Salamandroidea</taxon>
        <taxon>Salamandridae</taxon>
        <taxon>Pleurodelinae</taxon>
        <taxon>Pleurodeles</taxon>
    </lineage>
</organism>
<sequence length="93" mass="9564">MGGCGLLPSLPGRSAFLRRCGRDGAWGRVPREPVGRLGRREEDVDTGAGNAVLTPLLRELADTEAAPAGELSRPGAVPEVGLPAPLSLGPRLG</sequence>
<accession>A0AAV7UKS3</accession>
<dbReference type="Proteomes" id="UP001066276">
    <property type="component" value="Chromosome 3_1"/>
</dbReference>
<evidence type="ECO:0000256" key="1">
    <source>
        <dbReference type="SAM" id="MobiDB-lite"/>
    </source>
</evidence>
<proteinExistence type="predicted"/>
<evidence type="ECO:0000313" key="2">
    <source>
        <dbReference type="EMBL" id="KAJ1189625.1"/>
    </source>
</evidence>
<reference evidence="2" key="1">
    <citation type="journal article" date="2022" name="bioRxiv">
        <title>Sequencing and chromosome-scale assembly of the giantPleurodeles waltlgenome.</title>
        <authorList>
            <person name="Brown T."/>
            <person name="Elewa A."/>
            <person name="Iarovenko S."/>
            <person name="Subramanian E."/>
            <person name="Araus A.J."/>
            <person name="Petzold A."/>
            <person name="Susuki M."/>
            <person name="Suzuki K.-i.T."/>
            <person name="Hayashi T."/>
            <person name="Toyoda A."/>
            <person name="Oliveira C."/>
            <person name="Osipova E."/>
            <person name="Leigh N.D."/>
            <person name="Simon A."/>
            <person name="Yun M.H."/>
        </authorList>
    </citation>
    <scope>NUCLEOTIDE SEQUENCE</scope>
    <source>
        <strain evidence="2">20211129_DDA</strain>
        <tissue evidence="2">Liver</tissue>
    </source>
</reference>